<evidence type="ECO:0000256" key="7">
    <source>
        <dbReference type="ARBA" id="ARBA00023170"/>
    </source>
</evidence>
<dbReference type="PANTHER" id="PTHR24249">
    <property type="entry name" value="HISTAMINE RECEPTOR-RELATED G-PROTEIN COUPLED RECEPTOR"/>
    <property type="match status" value="1"/>
</dbReference>
<evidence type="ECO:0000256" key="2">
    <source>
        <dbReference type="ARBA" id="ARBA00022475"/>
    </source>
</evidence>
<dbReference type="Proteomes" id="UP001591681">
    <property type="component" value="Unassembled WGS sequence"/>
</dbReference>
<dbReference type="PRINTS" id="PR00237">
    <property type="entry name" value="GPCRRHODOPSN"/>
</dbReference>
<evidence type="ECO:0000256" key="1">
    <source>
        <dbReference type="ARBA" id="ARBA00004651"/>
    </source>
</evidence>
<comment type="similarity">
    <text evidence="9">Belongs to the G-protein coupled receptor 1 family.</text>
</comment>
<evidence type="ECO:0000256" key="4">
    <source>
        <dbReference type="ARBA" id="ARBA00022989"/>
    </source>
</evidence>
<comment type="caution">
    <text evidence="12">The sequence shown here is derived from an EMBL/GenBank/DDBJ whole genome shotgun (WGS) entry which is preliminary data.</text>
</comment>
<dbReference type="EMBL" id="JBHFQA010000019">
    <property type="protein sequence ID" value="KAL2082523.1"/>
    <property type="molecule type" value="Genomic_DNA"/>
</dbReference>
<keyword evidence="13" id="KW-1185">Reference proteome</keyword>
<dbReference type="GO" id="GO:0004930">
    <property type="term" value="F:G protein-coupled receptor activity"/>
    <property type="evidence" value="ECO:0007669"/>
    <property type="project" value="UniProtKB-KW"/>
</dbReference>
<keyword evidence="5 9" id="KW-0297">G-protein coupled receptor</keyword>
<feature type="transmembrane region" description="Helical" evidence="10">
    <location>
        <begin position="270"/>
        <end position="287"/>
    </location>
</feature>
<dbReference type="AlphaFoldDB" id="A0ABD1J5S1"/>
<organism evidence="12 13">
    <name type="scientific">Coilia grayii</name>
    <name type="common">Gray's grenadier anchovy</name>
    <dbReference type="NCBI Taxonomy" id="363190"/>
    <lineage>
        <taxon>Eukaryota</taxon>
        <taxon>Metazoa</taxon>
        <taxon>Chordata</taxon>
        <taxon>Craniata</taxon>
        <taxon>Vertebrata</taxon>
        <taxon>Euteleostomi</taxon>
        <taxon>Actinopterygii</taxon>
        <taxon>Neopterygii</taxon>
        <taxon>Teleostei</taxon>
        <taxon>Clupei</taxon>
        <taxon>Clupeiformes</taxon>
        <taxon>Clupeoidei</taxon>
        <taxon>Engraulidae</taxon>
        <taxon>Coilinae</taxon>
        <taxon>Coilia</taxon>
    </lineage>
</organism>
<dbReference type="PROSITE" id="PS50262">
    <property type="entry name" value="G_PROTEIN_RECEP_F1_2"/>
    <property type="match status" value="1"/>
</dbReference>
<keyword evidence="3 9" id="KW-0812">Transmembrane</keyword>
<keyword evidence="4 10" id="KW-1133">Transmembrane helix</keyword>
<dbReference type="PANTHER" id="PTHR24249:SF381">
    <property type="entry name" value="TRACE AMINE ASSOCIATED RECEPTOR 19P-RELATED"/>
    <property type="match status" value="1"/>
</dbReference>
<feature type="transmembrane region" description="Helical" evidence="10">
    <location>
        <begin position="208"/>
        <end position="230"/>
    </location>
</feature>
<keyword evidence="7 9" id="KW-0675">Receptor</keyword>
<dbReference type="InterPro" id="IPR017452">
    <property type="entry name" value="GPCR_Rhodpsn_7TM"/>
</dbReference>
<evidence type="ECO:0000256" key="8">
    <source>
        <dbReference type="ARBA" id="ARBA00023224"/>
    </source>
</evidence>
<dbReference type="Gene3D" id="1.20.1070.10">
    <property type="entry name" value="Rhodopsin 7-helix transmembrane proteins"/>
    <property type="match status" value="1"/>
</dbReference>
<comment type="subcellular location">
    <subcellularLocation>
        <location evidence="1">Cell membrane</location>
        <topology evidence="1">Multi-pass membrane protein</topology>
    </subcellularLocation>
</comment>
<dbReference type="PROSITE" id="PS00237">
    <property type="entry name" value="G_PROTEIN_RECEP_F1_1"/>
    <property type="match status" value="1"/>
</dbReference>
<feature type="transmembrane region" description="Helical" evidence="10">
    <location>
        <begin position="164"/>
        <end position="185"/>
    </location>
</feature>
<proteinExistence type="inferred from homology"/>
<dbReference type="InterPro" id="IPR050569">
    <property type="entry name" value="TAAR"/>
</dbReference>
<evidence type="ECO:0000259" key="11">
    <source>
        <dbReference type="PROSITE" id="PS50262"/>
    </source>
</evidence>
<dbReference type="GO" id="GO:0005886">
    <property type="term" value="C:plasma membrane"/>
    <property type="evidence" value="ECO:0007669"/>
    <property type="project" value="UniProtKB-SubCell"/>
</dbReference>
<accession>A0ABD1J5S1</accession>
<keyword evidence="8 9" id="KW-0807">Transducer</keyword>
<gene>
    <name evidence="12" type="ORF">ACEWY4_022341</name>
</gene>
<feature type="domain" description="G-protein coupled receptors family 1 profile" evidence="11">
    <location>
        <begin position="65"/>
        <end position="320"/>
    </location>
</feature>
<keyword evidence="6 10" id="KW-0472">Membrane</keyword>
<evidence type="ECO:0000256" key="9">
    <source>
        <dbReference type="RuleBase" id="RU000688"/>
    </source>
</evidence>
<reference evidence="12 13" key="1">
    <citation type="submission" date="2024-09" db="EMBL/GenBank/DDBJ databases">
        <title>A chromosome-level genome assembly of Gray's grenadier anchovy, Coilia grayii.</title>
        <authorList>
            <person name="Fu Z."/>
        </authorList>
    </citation>
    <scope>NUCLEOTIDE SEQUENCE [LARGE SCALE GENOMIC DNA]</scope>
    <source>
        <strain evidence="12">G4</strain>
        <tissue evidence="12">Muscle</tissue>
    </source>
</reference>
<evidence type="ECO:0000256" key="10">
    <source>
        <dbReference type="SAM" id="Phobius"/>
    </source>
</evidence>
<evidence type="ECO:0000256" key="5">
    <source>
        <dbReference type="ARBA" id="ARBA00023040"/>
    </source>
</evidence>
<sequence>MSWDSDSVSRELILGQAHTETNTYRSGNNSLLDNCTSCSREATATPAYVALYVSAVTVIIITVCGNLLVITSVCHFRQLYTPTNILILSLAVADIFVGVFVMPLQFIWLIESCWFFGTTVCAFFNFMSFHLTSASVHNVALIAVDRYLALSNPFFYSKKITMNLIITVASLNWLFSFGYNFALLYCNGFFTHSLTLCPSECLIAVNEIWAFVDLVVVFVLPCSVMIILYLKIFAIARRHANAIRAANSQGNPNAKQHNVPKRSERKAAKVLGILVSVFLLCLVPYYICSFMADSIQNDIFNDVLNYMSALLYLNSLFNPI</sequence>
<feature type="transmembrane region" description="Helical" evidence="10">
    <location>
        <begin position="114"/>
        <end position="144"/>
    </location>
</feature>
<dbReference type="SUPFAM" id="SSF81321">
    <property type="entry name" value="Family A G protein-coupled receptor-like"/>
    <property type="match status" value="1"/>
</dbReference>
<evidence type="ECO:0000256" key="6">
    <source>
        <dbReference type="ARBA" id="ARBA00023136"/>
    </source>
</evidence>
<dbReference type="InterPro" id="IPR000276">
    <property type="entry name" value="GPCR_Rhodpsn"/>
</dbReference>
<protein>
    <recommendedName>
        <fullName evidence="11">G-protein coupled receptors family 1 profile domain-containing protein</fullName>
    </recommendedName>
</protein>
<dbReference type="Pfam" id="PF00001">
    <property type="entry name" value="7tm_1"/>
    <property type="match status" value="1"/>
</dbReference>
<evidence type="ECO:0000256" key="3">
    <source>
        <dbReference type="ARBA" id="ARBA00022692"/>
    </source>
</evidence>
<feature type="transmembrane region" description="Helical" evidence="10">
    <location>
        <begin position="49"/>
        <end position="73"/>
    </location>
</feature>
<keyword evidence="2" id="KW-1003">Cell membrane</keyword>
<feature type="transmembrane region" description="Helical" evidence="10">
    <location>
        <begin position="85"/>
        <end position="108"/>
    </location>
</feature>
<name>A0ABD1J5S1_9TELE</name>
<evidence type="ECO:0000313" key="12">
    <source>
        <dbReference type="EMBL" id="KAL2082523.1"/>
    </source>
</evidence>
<evidence type="ECO:0000313" key="13">
    <source>
        <dbReference type="Proteomes" id="UP001591681"/>
    </source>
</evidence>